<sequence length="142" mass="15908">MATAQIKRTTWWERLTERCYAASTPQLVRDVQHEAGTTYQKLLTDLETPLEPGFEREMARQLGVGQPVTFVPSRTLMPVMMQRFGLQDADLAVQPGYGALRDTCNACPVVGHCWQAMRAGADVEECRGFCPNAEAFERRAAE</sequence>
<dbReference type="EMBL" id="JACHZF010000004">
    <property type="protein sequence ID" value="MBB3329761.1"/>
    <property type="molecule type" value="Genomic_DNA"/>
</dbReference>
<name>A0A7W5K0L6_9GAMM</name>
<dbReference type="AlphaFoldDB" id="A0A7W5K0L6"/>
<evidence type="ECO:0000313" key="1">
    <source>
        <dbReference type="EMBL" id="MBB3329761.1"/>
    </source>
</evidence>
<evidence type="ECO:0000313" key="2">
    <source>
        <dbReference type="Proteomes" id="UP000553442"/>
    </source>
</evidence>
<proteinExistence type="predicted"/>
<dbReference type="Proteomes" id="UP000553442">
    <property type="component" value="Unassembled WGS sequence"/>
</dbReference>
<protein>
    <submittedName>
        <fullName evidence="1">Uncharacterized protein</fullName>
    </submittedName>
</protein>
<reference evidence="1 2" key="1">
    <citation type="submission" date="2020-08" db="EMBL/GenBank/DDBJ databases">
        <title>Genomic Encyclopedia of Archaeal and Bacterial Type Strains, Phase II (KMG-II): from individual species to whole genera.</title>
        <authorList>
            <person name="Goeker M."/>
        </authorList>
    </citation>
    <scope>NUCLEOTIDE SEQUENCE [LARGE SCALE GENOMIC DNA]</scope>
    <source>
        <strain evidence="1 2">5AG</strain>
    </source>
</reference>
<dbReference type="RefSeq" id="WP_183329851.1">
    <property type="nucleotide sequence ID" value="NZ_JACHZF010000004.1"/>
</dbReference>
<keyword evidence="2" id="KW-1185">Reference proteome</keyword>
<comment type="caution">
    <text evidence="1">The sequence shown here is derived from an EMBL/GenBank/DDBJ whole genome shotgun (WGS) entry which is preliminary data.</text>
</comment>
<accession>A0A7W5K0L6</accession>
<gene>
    <name evidence="1" type="ORF">BDK63_000601</name>
</gene>
<organism evidence="1 2">
    <name type="scientific">Halomonas campaniensis</name>
    <dbReference type="NCBI Taxonomy" id="213554"/>
    <lineage>
        <taxon>Bacteria</taxon>
        <taxon>Pseudomonadati</taxon>
        <taxon>Pseudomonadota</taxon>
        <taxon>Gammaproteobacteria</taxon>
        <taxon>Oceanospirillales</taxon>
        <taxon>Halomonadaceae</taxon>
        <taxon>Halomonas</taxon>
    </lineage>
</organism>